<dbReference type="Gene3D" id="1.10.30.50">
    <property type="match status" value="1"/>
</dbReference>
<dbReference type="InterPro" id="IPR003870">
    <property type="entry name" value="DUF222"/>
</dbReference>
<dbReference type="EMBL" id="CP017146">
    <property type="protein sequence ID" value="QHO68721.1"/>
    <property type="molecule type" value="Genomic_DNA"/>
</dbReference>
<evidence type="ECO:0000259" key="2">
    <source>
        <dbReference type="SMART" id="SM00507"/>
    </source>
</evidence>
<dbReference type="Pfam" id="PF02720">
    <property type="entry name" value="DUF222"/>
    <property type="match status" value="1"/>
</dbReference>
<dbReference type="SMART" id="SM00507">
    <property type="entry name" value="HNHc"/>
    <property type="match status" value="1"/>
</dbReference>
<dbReference type="Proteomes" id="UP000464507">
    <property type="component" value="Chromosome"/>
</dbReference>
<dbReference type="Pfam" id="PF13391">
    <property type="entry name" value="HNH_2"/>
    <property type="match status" value="1"/>
</dbReference>
<dbReference type="AlphaFoldDB" id="A0A7L5AHZ9"/>
<dbReference type="OrthoDB" id="5177627at2"/>
<dbReference type="KEGG" id="mant:BHD05_02765"/>
<protein>
    <recommendedName>
        <fullName evidence="2">HNH nuclease domain-containing protein</fullName>
    </recommendedName>
</protein>
<proteinExistence type="predicted"/>
<feature type="domain" description="HNH nuclease" evidence="2">
    <location>
        <begin position="410"/>
        <end position="463"/>
    </location>
</feature>
<gene>
    <name evidence="3" type="ORF">BHD05_02765</name>
</gene>
<feature type="region of interest" description="Disordered" evidence="1">
    <location>
        <begin position="30"/>
        <end position="49"/>
    </location>
</feature>
<organism evidence="3 4">
    <name type="scientific">Marisediminicola antarctica</name>
    <dbReference type="NCBI Taxonomy" id="674079"/>
    <lineage>
        <taxon>Bacteria</taxon>
        <taxon>Bacillati</taxon>
        <taxon>Actinomycetota</taxon>
        <taxon>Actinomycetes</taxon>
        <taxon>Micrococcales</taxon>
        <taxon>Microbacteriaceae</taxon>
        <taxon>Marisediminicola</taxon>
    </lineage>
</organism>
<dbReference type="InterPro" id="IPR003615">
    <property type="entry name" value="HNH_nuc"/>
</dbReference>
<sequence>MSKATDPLIDSADAFASVWAGALAGFGARVGEHPDARPPDAPGARGAAPGATAGGAFGLVSVAPSQLDVETMSDAGLVRAIQSGYDLKRHVDALLVRAAGELSVRSRPSLGQGGLAKSSGHTSPASLITELGRVTLAEAGRTVRLGEATTAPVSLLGERLPAPFPLVADAVNSAVVQVDAAQSIITSLTQAAPRALPVHLVAAEEELVTFAASHPADTVRKLSISWRDALDTDGIAPREEALIAARSLRWSKQGNGLERCTIDLDPLGAGYVRTMIDAMVGDALRAVRFDTDPTATATGDPDACGADHVELPDPRTIPRIAADALIDVARHMMGCTTAPGPLPHTTLIIRMTLEQLQSGLGAAHLDGVEDPITAGAARRLAADAELIPAVLGGNSQILDLGTGRRLFTRAQRIAFAERDGGCAITGCGRPPSYTEAHHIHWWSHGGTTNLNNGILLCTGHHHIIHKGWTVQITDNTPWFTPPTHIDPTRTPKRGGKLPTPALP</sequence>
<accession>A0A7L5AHZ9</accession>
<dbReference type="CDD" id="cd00085">
    <property type="entry name" value="HNHc"/>
    <property type="match status" value="1"/>
</dbReference>
<evidence type="ECO:0000256" key="1">
    <source>
        <dbReference type="SAM" id="MobiDB-lite"/>
    </source>
</evidence>
<keyword evidence="4" id="KW-1185">Reference proteome</keyword>
<name>A0A7L5AHZ9_9MICO</name>
<reference evidence="3 4" key="1">
    <citation type="submission" date="2016-09" db="EMBL/GenBank/DDBJ databases">
        <title>Complete genome sequence of microbes from the polar regions.</title>
        <authorList>
            <person name="Liao L."/>
            <person name="Chen B."/>
        </authorList>
    </citation>
    <scope>NUCLEOTIDE SEQUENCE [LARGE SCALE GENOMIC DNA]</scope>
    <source>
        <strain evidence="3 4">ZS314</strain>
    </source>
</reference>
<feature type="region of interest" description="Disordered" evidence="1">
    <location>
        <begin position="479"/>
        <end position="503"/>
    </location>
</feature>
<evidence type="ECO:0000313" key="3">
    <source>
        <dbReference type="EMBL" id="QHO68721.1"/>
    </source>
</evidence>
<dbReference type="RefSeq" id="WP_161885075.1">
    <property type="nucleotide sequence ID" value="NZ_CP017146.1"/>
</dbReference>
<evidence type="ECO:0000313" key="4">
    <source>
        <dbReference type="Proteomes" id="UP000464507"/>
    </source>
</evidence>